<proteinExistence type="predicted"/>
<evidence type="ECO:0000313" key="1">
    <source>
        <dbReference type="EMBL" id="SVB55684.1"/>
    </source>
</evidence>
<gene>
    <name evidence="1" type="ORF">METZ01_LOCUS208538</name>
</gene>
<name>A0A382EZY8_9ZZZZ</name>
<reference evidence="1" key="1">
    <citation type="submission" date="2018-05" db="EMBL/GenBank/DDBJ databases">
        <authorList>
            <person name="Lanie J.A."/>
            <person name="Ng W.-L."/>
            <person name="Kazmierczak K.M."/>
            <person name="Andrzejewski T.M."/>
            <person name="Davidsen T.M."/>
            <person name="Wayne K.J."/>
            <person name="Tettelin H."/>
            <person name="Glass J.I."/>
            <person name="Rusch D."/>
            <person name="Podicherti R."/>
            <person name="Tsui H.-C.T."/>
            <person name="Winkler M.E."/>
        </authorList>
    </citation>
    <scope>NUCLEOTIDE SEQUENCE</scope>
</reference>
<organism evidence="1">
    <name type="scientific">marine metagenome</name>
    <dbReference type="NCBI Taxonomy" id="408172"/>
    <lineage>
        <taxon>unclassified sequences</taxon>
        <taxon>metagenomes</taxon>
        <taxon>ecological metagenomes</taxon>
    </lineage>
</organism>
<protein>
    <submittedName>
        <fullName evidence="1">Uncharacterized protein</fullName>
    </submittedName>
</protein>
<dbReference type="AlphaFoldDB" id="A0A382EZY8"/>
<sequence length="45" mass="5005">MSQINAVIKSVTPKHIIKKNDANPIIDFSLMSFSSLNKAPKENFS</sequence>
<dbReference type="EMBL" id="UINC01046987">
    <property type="protein sequence ID" value="SVB55684.1"/>
    <property type="molecule type" value="Genomic_DNA"/>
</dbReference>
<accession>A0A382EZY8</accession>